<dbReference type="RefSeq" id="WP_379810363.1">
    <property type="nucleotide sequence ID" value="NZ_JBHUPC010000010.1"/>
</dbReference>
<sequence length="286" mass="34423">MIDLHTKTNQLNKELYKNFIFYIPSYLMLEMYNINQLSNEQYEMFEPYLDKVSYTDDNDWQIHKTVPFNKDYLLEKTYRLRSNILSIFELKESLKPETFQYIFEKYHEQISVHKTITALLVEHYDSNCPEKSEDLKNLFLSQQNILATHYNEIEKHFKIKPNTEKFNSQELIEKLKNLNTPITSNKKYLRDYILHPNKIEIERIILNLYSERNGTSIRYLIECMEEIKLITLEHGKRKLIHEAMQNSFNGQLPSYKAVFGYTIDKIQNTDYKNVKLELNKSLNQYI</sequence>
<accession>A0ABW5YIL2</accession>
<keyword evidence="2" id="KW-1185">Reference proteome</keyword>
<evidence type="ECO:0000313" key="1">
    <source>
        <dbReference type="EMBL" id="MFD2890851.1"/>
    </source>
</evidence>
<proteinExistence type="predicted"/>
<evidence type="ECO:0000313" key="2">
    <source>
        <dbReference type="Proteomes" id="UP001597534"/>
    </source>
</evidence>
<gene>
    <name evidence="1" type="ORF">ACFS5J_02360</name>
</gene>
<dbReference type="Proteomes" id="UP001597534">
    <property type="component" value="Unassembled WGS sequence"/>
</dbReference>
<reference evidence="2" key="1">
    <citation type="journal article" date="2019" name="Int. J. Syst. Evol. Microbiol.">
        <title>The Global Catalogue of Microorganisms (GCM) 10K type strain sequencing project: providing services to taxonomists for standard genome sequencing and annotation.</title>
        <authorList>
            <consortium name="The Broad Institute Genomics Platform"/>
            <consortium name="The Broad Institute Genome Sequencing Center for Infectious Disease"/>
            <person name="Wu L."/>
            <person name="Ma J."/>
        </authorList>
    </citation>
    <scope>NUCLEOTIDE SEQUENCE [LARGE SCALE GENOMIC DNA]</scope>
    <source>
        <strain evidence="2">KCTC 22671</strain>
    </source>
</reference>
<name>A0ABW5YIL2_9FLAO</name>
<comment type="caution">
    <text evidence="1">The sequence shown here is derived from an EMBL/GenBank/DDBJ whole genome shotgun (WGS) entry which is preliminary data.</text>
</comment>
<dbReference type="EMBL" id="JBHUPC010000010">
    <property type="protein sequence ID" value="MFD2890851.1"/>
    <property type="molecule type" value="Genomic_DNA"/>
</dbReference>
<organism evidence="1 2">
    <name type="scientific">Flavobacterium chuncheonense</name>
    <dbReference type="NCBI Taxonomy" id="2026653"/>
    <lineage>
        <taxon>Bacteria</taxon>
        <taxon>Pseudomonadati</taxon>
        <taxon>Bacteroidota</taxon>
        <taxon>Flavobacteriia</taxon>
        <taxon>Flavobacteriales</taxon>
        <taxon>Flavobacteriaceae</taxon>
        <taxon>Flavobacterium</taxon>
    </lineage>
</organism>
<protein>
    <submittedName>
        <fullName evidence="1">Uncharacterized protein</fullName>
    </submittedName>
</protein>